<feature type="region of interest" description="Disordered" evidence="5">
    <location>
        <begin position="39"/>
        <end position="62"/>
    </location>
</feature>
<evidence type="ECO:0000313" key="6">
    <source>
        <dbReference type="EMBL" id="EJP63078.1"/>
    </source>
</evidence>
<evidence type="ECO:0000313" key="7">
    <source>
        <dbReference type="Proteomes" id="UP000002762"/>
    </source>
</evidence>
<evidence type="ECO:0000256" key="4">
    <source>
        <dbReference type="RuleBase" id="RU004466"/>
    </source>
</evidence>
<dbReference type="InParanoid" id="J5JA27"/>
<dbReference type="InterPro" id="IPR033749">
    <property type="entry name" value="Polyprenyl_synt_CS"/>
</dbReference>
<organism evidence="6 7">
    <name type="scientific">Beauveria bassiana (strain ARSEF 2860)</name>
    <name type="common">White muscardine disease fungus</name>
    <name type="synonym">Tritirachium shiotae</name>
    <dbReference type="NCBI Taxonomy" id="655819"/>
    <lineage>
        <taxon>Eukaryota</taxon>
        <taxon>Fungi</taxon>
        <taxon>Dikarya</taxon>
        <taxon>Ascomycota</taxon>
        <taxon>Pezizomycotina</taxon>
        <taxon>Sordariomycetes</taxon>
        <taxon>Hypocreomycetidae</taxon>
        <taxon>Hypocreales</taxon>
        <taxon>Cordycipitaceae</taxon>
        <taxon>Beauveria</taxon>
    </lineage>
</organism>
<dbReference type="GO" id="GO:0046872">
    <property type="term" value="F:metal ion binding"/>
    <property type="evidence" value="ECO:0007669"/>
    <property type="project" value="UniProtKB-KW"/>
</dbReference>
<keyword evidence="7" id="KW-1185">Reference proteome</keyword>
<accession>J5JA27</accession>
<dbReference type="GO" id="GO:0008299">
    <property type="term" value="P:isoprenoid biosynthetic process"/>
    <property type="evidence" value="ECO:0007669"/>
    <property type="project" value="InterPro"/>
</dbReference>
<dbReference type="SUPFAM" id="SSF48576">
    <property type="entry name" value="Terpenoid synthases"/>
    <property type="match status" value="1"/>
</dbReference>
<dbReference type="EMBL" id="JH725178">
    <property type="protein sequence ID" value="EJP63078.1"/>
    <property type="molecule type" value="Genomic_DNA"/>
</dbReference>
<dbReference type="PANTHER" id="PTHR12001">
    <property type="entry name" value="GERANYLGERANYL PYROPHOSPHATE SYNTHASE"/>
    <property type="match status" value="1"/>
</dbReference>
<dbReference type="InterPro" id="IPR008949">
    <property type="entry name" value="Isoprenoid_synthase_dom_sf"/>
</dbReference>
<proteinExistence type="inferred from homology"/>
<dbReference type="AlphaFoldDB" id="J5JA27"/>
<dbReference type="GO" id="GO:0043386">
    <property type="term" value="P:mycotoxin biosynthetic process"/>
    <property type="evidence" value="ECO:0007669"/>
    <property type="project" value="UniProtKB-ARBA"/>
</dbReference>
<evidence type="ECO:0000256" key="5">
    <source>
        <dbReference type="SAM" id="MobiDB-lite"/>
    </source>
</evidence>
<reference evidence="6 7" key="1">
    <citation type="journal article" date="2012" name="Sci. Rep.">
        <title>Genomic perspectives on the evolution of fungal entomopathogenicity in Beauveria bassiana.</title>
        <authorList>
            <person name="Xiao G."/>
            <person name="Ying S.H."/>
            <person name="Zheng P."/>
            <person name="Wang Z.L."/>
            <person name="Zhang S."/>
            <person name="Xie X.Q."/>
            <person name="Shang Y."/>
            <person name="St Leger R.J."/>
            <person name="Zhao G.P."/>
            <person name="Wang C."/>
            <person name="Feng M.G."/>
        </authorList>
    </citation>
    <scope>NUCLEOTIDE SEQUENCE [LARGE SCALE GENOMIC DNA]</scope>
    <source>
        <strain evidence="6 7">ARSEF 2860</strain>
    </source>
</reference>
<gene>
    <name evidence="6" type="ORF">BBA_07883</name>
</gene>
<dbReference type="Proteomes" id="UP000002762">
    <property type="component" value="Unassembled WGS sequence"/>
</dbReference>
<dbReference type="STRING" id="655819.J5JA27"/>
<evidence type="ECO:0000256" key="2">
    <source>
        <dbReference type="ARBA" id="ARBA00022723"/>
    </source>
</evidence>
<keyword evidence="1 4" id="KW-0808">Transferase</keyword>
<dbReference type="Gene3D" id="1.10.600.10">
    <property type="entry name" value="Farnesyl Diphosphate Synthase"/>
    <property type="match status" value="1"/>
</dbReference>
<name>J5JA27_BEAB2</name>
<dbReference type="Pfam" id="PF00348">
    <property type="entry name" value="polyprenyl_synt"/>
    <property type="match status" value="1"/>
</dbReference>
<evidence type="ECO:0000256" key="3">
    <source>
        <dbReference type="ARBA" id="ARBA00022842"/>
    </source>
</evidence>
<feature type="compositionally biased region" description="Polar residues" evidence="5">
    <location>
        <begin position="39"/>
        <end position="52"/>
    </location>
</feature>
<keyword evidence="2" id="KW-0479">Metal-binding</keyword>
<dbReference type="GO" id="GO:0046165">
    <property type="term" value="P:alcohol biosynthetic process"/>
    <property type="evidence" value="ECO:0007669"/>
    <property type="project" value="UniProtKB-ARBA"/>
</dbReference>
<protein>
    <submittedName>
        <fullName evidence="6">Geranylgeranyl pyrophosphate synthetase AtmG, putative</fullName>
    </submittedName>
</protein>
<dbReference type="PANTHER" id="PTHR12001:SF72">
    <property type="entry name" value="THIJ_PFPI FAMILY PROTEIN (AFU_ORTHOLOGUE AFUA_3G01210)-RELATED"/>
    <property type="match status" value="1"/>
</dbReference>
<dbReference type="HOGENOM" id="CLU_959708_0_0_1"/>
<dbReference type="GO" id="GO:0004659">
    <property type="term" value="F:prenyltransferase activity"/>
    <property type="evidence" value="ECO:0007669"/>
    <property type="project" value="InterPro"/>
</dbReference>
<dbReference type="GeneID" id="19890895"/>
<sequence>MLSHLRLDEESTDMHNHRLQTLNLAAQKVQSREENYSSINMPSVGSYEQSNRPPAVPKSAASEKMGQNNSVFLSEFSPLDCETICLLGQVIKGPARYIHSLPAKDTRNAIIDALNTWLQLPDEPICAIKKIITLLHEASLLLDDIQDGSILRRGLPATHTIYGKAQTINSAGYTIIETVEEALKLGREYAQVVLEHLKVLYVGQSYDLHWRTNLQCPSEEDYLRALDNKTGGLFHLLLNLMTVATTANGASVPSMHSLVFLFGRHFAIRDDYQNLLSDEIKLEASKRGID</sequence>
<comment type="similarity">
    <text evidence="4">Belongs to the FPP/GGPP synthase family.</text>
</comment>
<dbReference type="PROSITE" id="PS00723">
    <property type="entry name" value="POLYPRENYL_SYNTHASE_1"/>
    <property type="match status" value="1"/>
</dbReference>
<keyword evidence="3" id="KW-0460">Magnesium</keyword>
<evidence type="ECO:0000256" key="1">
    <source>
        <dbReference type="ARBA" id="ARBA00022679"/>
    </source>
</evidence>
<dbReference type="InterPro" id="IPR000092">
    <property type="entry name" value="Polyprenyl_synt"/>
</dbReference>
<dbReference type="RefSeq" id="XP_008601202.1">
    <property type="nucleotide sequence ID" value="XM_008602980.1"/>
</dbReference>